<sequence>MKTFFRTCYALFISALLSSCAMNDVNHYKDQKPSFDLEKYFIGTSDAWGMFQQRDGSVVKRFKVTIEGKKINEQLVLDEKFEYDDGSTQQRIWRLSKQADGTWHGTADDVKGIALGQIAGNALHWQYTLLLPVSGSIYEMQMDDWMYLMDQDTLINRTSMRKFGVELGQVTLFFRRRPA</sequence>
<evidence type="ECO:0000256" key="1">
    <source>
        <dbReference type="SAM" id="SignalP"/>
    </source>
</evidence>
<dbReference type="AlphaFoldDB" id="A0A3S9HIF0"/>
<evidence type="ECO:0000313" key="2">
    <source>
        <dbReference type="EMBL" id="AZP11883.1"/>
    </source>
</evidence>
<evidence type="ECO:0000313" key="3">
    <source>
        <dbReference type="Proteomes" id="UP000275663"/>
    </source>
</evidence>
<gene>
    <name evidence="2" type="ORF">EJN92_07635</name>
</gene>
<reference evidence="2 3" key="1">
    <citation type="journal article" date="2011" name="Int. J. Syst. Evol. Microbiol.">
        <title>Description of Undibacterium oligocarboniphilum sp. nov., isolated from purified water, and Undibacterium pigrum strain CCUG 49012 as the type strain of Undibacterium parvum sp. nov., and emended descriptions of the genus Undibacterium and the species Undibacterium pigrum.</title>
        <authorList>
            <person name="Eder W."/>
            <person name="Wanner G."/>
            <person name="Ludwig W."/>
            <person name="Busse H.J."/>
            <person name="Ziemke-Kageler F."/>
            <person name="Lang E."/>
        </authorList>
    </citation>
    <scope>NUCLEOTIDE SEQUENCE [LARGE SCALE GENOMIC DNA]</scope>
    <source>
        <strain evidence="2 3">DSM 23061</strain>
    </source>
</reference>
<dbReference type="InterPro" id="IPR024409">
    <property type="entry name" value="DUF3833"/>
</dbReference>
<dbReference type="Pfam" id="PF12915">
    <property type="entry name" value="DUF3833"/>
    <property type="match status" value="1"/>
</dbReference>
<dbReference type="Proteomes" id="UP000275663">
    <property type="component" value="Chromosome"/>
</dbReference>
<dbReference type="RefSeq" id="WP_126127265.1">
    <property type="nucleotide sequence ID" value="NZ_CP034464.1"/>
</dbReference>
<proteinExistence type="predicted"/>
<dbReference type="EMBL" id="CP034464">
    <property type="protein sequence ID" value="AZP11883.1"/>
    <property type="molecule type" value="Genomic_DNA"/>
</dbReference>
<keyword evidence="1" id="KW-0732">Signal</keyword>
<accession>A0A3S9HIF0</accession>
<dbReference type="PROSITE" id="PS51257">
    <property type="entry name" value="PROKAR_LIPOPROTEIN"/>
    <property type="match status" value="1"/>
</dbReference>
<feature type="chain" id="PRO_5019316213" evidence="1">
    <location>
        <begin position="24"/>
        <end position="179"/>
    </location>
</feature>
<organism evidence="2 3">
    <name type="scientific">Undibacterium parvum</name>
    <dbReference type="NCBI Taxonomy" id="401471"/>
    <lineage>
        <taxon>Bacteria</taxon>
        <taxon>Pseudomonadati</taxon>
        <taxon>Pseudomonadota</taxon>
        <taxon>Betaproteobacteria</taxon>
        <taxon>Burkholderiales</taxon>
        <taxon>Oxalobacteraceae</taxon>
        <taxon>Undibacterium</taxon>
    </lineage>
</organism>
<keyword evidence="3" id="KW-1185">Reference proteome</keyword>
<name>A0A3S9HIF0_9BURK</name>
<dbReference type="OrthoDB" id="5296954at2"/>
<dbReference type="KEGG" id="upv:EJN92_07635"/>
<feature type="signal peptide" evidence="1">
    <location>
        <begin position="1"/>
        <end position="23"/>
    </location>
</feature>
<protein>
    <submittedName>
        <fullName evidence="2">DUF3833 domain-containing protein</fullName>
    </submittedName>
</protein>